<evidence type="ECO:0000313" key="2">
    <source>
        <dbReference type="EMBL" id="RSK33682.1"/>
    </source>
</evidence>
<dbReference type="InterPro" id="IPR011528">
    <property type="entry name" value="NERD"/>
</dbReference>
<organism evidence="2 3">
    <name type="scientific">Bhargavaea beijingensis</name>
    <dbReference type="NCBI Taxonomy" id="426756"/>
    <lineage>
        <taxon>Bacteria</taxon>
        <taxon>Bacillati</taxon>
        <taxon>Bacillota</taxon>
        <taxon>Bacilli</taxon>
        <taxon>Bacillales</taxon>
        <taxon>Caryophanaceae</taxon>
        <taxon>Bhargavaea</taxon>
    </lineage>
</organism>
<keyword evidence="3" id="KW-1185">Reference proteome</keyword>
<dbReference type="RefSeq" id="WP_125903772.1">
    <property type="nucleotide sequence ID" value="NZ_RWGW01000008.1"/>
</dbReference>
<sequence length="359" mass="41027">MKIRQSDTLLVMVIPRGGIIIKVIRRYPVYLYALERTVERVKMPELNEVREELYRQQAGYFGEIASDKYVRRTRIPGVVLTDVQIEAAPGEFVQIDTLILTQRAIWLIEAKKYKGALRYLLSPKRIERTERDGSVMVFPCPVVQLESQMHALKGWLDAQGIDLPVFGTVAFASTNRWEALSAEAPIIPVREIPAYLEGTYRELNDCLTPEAFGQLAEKLGLQKNLLVWEPVCKRLGINANRLKRGFLCPECHSQLTRATERTGHCKNCDRNVKADYGQLILDWFLLIHPTLNNAQLRAFAKLKTKQAASRILNRYELLIIGASTETSYTLNPYTDLDGLEIRKGKPRREMGKKVTTHCR</sequence>
<reference evidence="2 3" key="1">
    <citation type="submission" date="2018-12" db="EMBL/GenBank/DDBJ databases">
        <title>Comparitive functional genomics of dry heat resistant strains isolated from the viking spacecraft.</title>
        <authorList>
            <person name="Seuylemezian A."/>
            <person name="Vaishampayan P."/>
        </authorList>
    </citation>
    <scope>NUCLEOTIDE SEQUENCE [LARGE SCALE GENOMIC DNA]</scope>
    <source>
        <strain evidence="2 3">M6-11</strain>
    </source>
</reference>
<dbReference type="EMBL" id="RWGW01000008">
    <property type="protein sequence ID" value="RSK33682.1"/>
    <property type="molecule type" value="Genomic_DNA"/>
</dbReference>
<dbReference type="Pfam" id="PF08378">
    <property type="entry name" value="NERD"/>
    <property type="match status" value="1"/>
</dbReference>
<gene>
    <name evidence="2" type="ORF">EJA12_05930</name>
</gene>
<dbReference type="PROSITE" id="PS50965">
    <property type="entry name" value="NERD"/>
    <property type="match status" value="1"/>
</dbReference>
<evidence type="ECO:0000313" key="3">
    <source>
        <dbReference type="Proteomes" id="UP000272481"/>
    </source>
</evidence>
<accession>A0ABX9ZDH1</accession>
<name>A0ABX9ZDH1_9BACL</name>
<dbReference type="Proteomes" id="UP000272481">
    <property type="component" value="Unassembled WGS sequence"/>
</dbReference>
<protein>
    <submittedName>
        <fullName evidence="2">NERD domain-containing protein</fullName>
    </submittedName>
</protein>
<feature type="domain" description="NERD" evidence="1">
    <location>
        <begin position="58"/>
        <end position="175"/>
    </location>
</feature>
<evidence type="ECO:0000259" key="1">
    <source>
        <dbReference type="PROSITE" id="PS50965"/>
    </source>
</evidence>
<proteinExistence type="predicted"/>
<comment type="caution">
    <text evidence="2">The sequence shown here is derived from an EMBL/GenBank/DDBJ whole genome shotgun (WGS) entry which is preliminary data.</text>
</comment>